<dbReference type="Pfam" id="PF00639">
    <property type="entry name" value="Rotamase"/>
    <property type="match status" value="1"/>
</dbReference>
<feature type="compositionally biased region" description="Polar residues" evidence="6">
    <location>
        <begin position="177"/>
        <end position="188"/>
    </location>
</feature>
<keyword evidence="9" id="KW-1185">Reference proteome</keyword>
<reference evidence="8 9" key="1">
    <citation type="journal article" date="2018" name="Genome Biol. Evol.">
        <title>Multiple Roots of Fruiting Body Formation in Amoebozoa.</title>
        <authorList>
            <person name="Hillmann F."/>
            <person name="Forbes G."/>
            <person name="Novohradska S."/>
            <person name="Ferling I."/>
            <person name="Riege K."/>
            <person name="Groth M."/>
            <person name="Westermann M."/>
            <person name="Marz M."/>
            <person name="Spaller T."/>
            <person name="Winckler T."/>
            <person name="Schaap P."/>
            <person name="Glockner G."/>
        </authorList>
    </citation>
    <scope>NUCLEOTIDE SEQUENCE [LARGE SCALE GENOMIC DNA]</scope>
    <source>
        <strain evidence="8 9">Jena</strain>
    </source>
</reference>
<evidence type="ECO:0000256" key="6">
    <source>
        <dbReference type="SAM" id="MobiDB-lite"/>
    </source>
</evidence>
<evidence type="ECO:0000256" key="1">
    <source>
        <dbReference type="ARBA" id="ARBA00000971"/>
    </source>
</evidence>
<dbReference type="InterPro" id="IPR040430">
    <property type="entry name" value="CudA-like"/>
</dbReference>
<organism evidence="8 9">
    <name type="scientific">Planoprotostelium fungivorum</name>
    <dbReference type="NCBI Taxonomy" id="1890364"/>
    <lineage>
        <taxon>Eukaryota</taxon>
        <taxon>Amoebozoa</taxon>
        <taxon>Evosea</taxon>
        <taxon>Variosea</taxon>
        <taxon>Cavosteliida</taxon>
        <taxon>Cavosteliaceae</taxon>
        <taxon>Planoprotostelium</taxon>
    </lineage>
</organism>
<evidence type="ECO:0000256" key="4">
    <source>
        <dbReference type="ARBA" id="ARBA00023235"/>
    </source>
</evidence>
<keyword evidence="4 5" id="KW-0413">Isomerase</keyword>
<comment type="catalytic activity">
    <reaction evidence="1">
        <text>[protein]-peptidylproline (omega=180) = [protein]-peptidylproline (omega=0)</text>
        <dbReference type="Rhea" id="RHEA:16237"/>
        <dbReference type="Rhea" id="RHEA-COMP:10747"/>
        <dbReference type="Rhea" id="RHEA-COMP:10748"/>
        <dbReference type="ChEBI" id="CHEBI:83833"/>
        <dbReference type="ChEBI" id="CHEBI:83834"/>
        <dbReference type="EC" id="5.2.1.8"/>
    </reaction>
</comment>
<gene>
    <name evidence="8" type="ORF">PROFUN_08418</name>
</gene>
<dbReference type="InParanoid" id="A0A2P6NJS4"/>
<feature type="region of interest" description="Disordered" evidence="6">
    <location>
        <begin position="168"/>
        <end position="189"/>
    </location>
</feature>
<evidence type="ECO:0000259" key="7">
    <source>
        <dbReference type="PROSITE" id="PS50198"/>
    </source>
</evidence>
<dbReference type="InterPro" id="IPR046357">
    <property type="entry name" value="PPIase_dom_sf"/>
</dbReference>
<dbReference type="InterPro" id="IPR000297">
    <property type="entry name" value="PPIase_PpiC"/>
</dbReference>
<dbReference type="EMBL" id="MDYQ01000067">
    <property type="protein sequence ID" value="PRP84218.1"/>
    <property type="molecule type" value="Genomic_DNA"/>
</dbReference>
<evidence type="ECO:0000313" key="8">
    <source>
        <dbReference type="EMBL" id="PRP84218.1"/>
    </source>
</evidence>
<evidence type="ECO:0000256" key="5">
    <source>
        <dbReference type="PROSITE-ProRule" id="PRU00278"/>
    </source>
</evidence>
<accession>A0A2P6NJS4</accession>
<dbReference type="PANTHER" id="PTHR38092">
    <property type="entry name" value="REGULATOR CUDA, PUTATIVE-RELATED"/>
    <property type="match status" value="1"/>
</dbReference>
<dbReference type="Proteomes" id="UP000241769">
    <property type="component" value="Unassembled WGS sequence"/>
</dbReference>
<dbReference type="GO" id="GO:0003755">
    <property type="term" value="F:peptidyl-prolyl cis-trans isomerase activity"/>
    <property type="evidence" value="ECO:0007669"/>
    <property type="project" value="UniProtKB-KW"/>
</dbReference>
<evidence type="ECO:0000256" key="2">
    <source>
        <dbReference type="ARBA" id="ARBA00013194"/>
    </source>
</evidence>
<dbReference type="PROSITE" id="PS01096">
    <property type="entry name" value="PPIC_PPIASE_1"/>
    <property type="match status" value="1"/>
</dbReference>
<dbReference type="FunFam" id="3.10.50.40:FF:000010">
    <property type="entry name" value="Peptidyl-prolyl cis-trans isomerase Pin1"/>
    <property type="match status" value="1"/>
</dbReference>
<name>A0A2P6NJS4_9EUKA</name>
<dbReference type="PANTHER" id="PTHR38092:SF1">
    <property type="entry name" value="TRANSCRIPTIONAL REGULATOR CUDA-RELATED"/>
    <property type="match status" value="1"/>
</dbReference>
<protein>
    <recommendedName>
        <fullName evidence="2">peptidylprolyl isomerase</fullName>
        <ecNumber evidence="2">5.2.1.8</ecNumber>
    </recommendedName>
</protein>
<keyword evidence="3 5" id="KW-0697">Rotamase</keyword>
<dbReference type="STRING" id="1890364.A0A2P6NJS4"/>
<evidence type="ECO:0000313" key="9">
    <source>
        <dbReference type="Proteomes" id="UP000241769"/>
    </source>
</evidence>
<dbReference type="EC" id="5.2.1.8" evidence="2"/>
<dbReference type="PROSITE" id="PS50198">
    <property type="entry name" value="PPIC_PPIASE_2"/>
    <property type="match status" value="1"/>
</dbReference>
<dbReference type="AlphaFoldDB" id="A0A2P6NJS4"/>
<evidence type="ECO:0000256" key="3">
    <source>
        <dbReference type="ARBA" id="ARBA00023110"/>
    </source>
</evidence>
<dbReference type="Gene3D" id="3.10.50.40">
    <property type="match status" value="1"/>
</dbReference>
<comment type="caution">
    <text evidence="8">The sequence shown here is derived from an EMBL/GenBank/DDBJ whole genome shotgun (WGS) entry which is preliminary data.</text>
</comment>
<dbReference type="OrthoDB" id="2530521at2759"/>
<dbReference type="FunCoup" id="A0A2P6NJS4">
    <property type="interactions" value="78"/>
</dbReference>
<dbReference type="InterPro" id="IPR023058">
    <property type="entry name" value="PPIase_PpiC_CS"/>
</dbReference>
<sequence length="533" mass="59791">MMNIGDPQHLSFSPPRSFQTGNRGQLVIMRQNSISVEKLSRNGIVKQVHIVVKNQPFLIRVGLMNGSAEYQLHRNNLEASLFYDVDPLKEVDYIKLKPLEYKIQANDFESTTSLSVEVRLKVLSSQLEDMFFRIGFHLLNPETRRRIPGMAVVSDPIKVVSKPDLAKKKAATPAEIKSTSKMSSQPKPSSEEMLIQMIHRVENMALNHKDMLQKLSGAPHTVVERQEFDIIPPSFQFDENPQDEEIWDPVPKKQKTEDKKISKEAMAFAVAFRQFLDAYDRTDDGDKPTKLRRVIRAHGPQQTSLEEMLNSLGVQVNDANVFQQLFLGSNGHKSPDPNAPAGVCTCPDCPYKAEVENIDKFYTEMLSNPNLLFRSRVSNKEFNVVRFNCGGCGTPSSGSQCGSAQRIYNDEIELCVCKSTTMSQVRASHILVKHKESRRPSSWREENVTRSRAEAQERLNGLRKQAESGPEAFAKVAQTESDCSSARNGGDLGFFGRGQMQKAFEDATYALKVGELSGTVDSDSGYHIILRTA</sequence>
<proteinExistence type="predicted"/>
<feature type="domain" description="PpiC" evidence="7">
    <location>
        <begin position="422"/>
        <end position="533"/>
    </location>
</feature>
<dbReference type="SUPFAM" id="SSF54534">
    <property type="entry name" value="FKBP-like"/>
    <property type="match status" value="1"/>
</dbReference>